<reference evidence="4 5" key="1">
    <citation type="journal article" date="2020" name="Front. Microbiol.">
        <title>Single-cell genomics of novel Actinobacteria with the Wood-Ljungdahl pathway discovered in a serpentinizing system.</title>
        <authorList>
            <person name="Merino N."/>
            <person name="Kawai M."/>
            <person name="Boyd E.S."/>
            <person name="Colman D.R."/>
            <person name="McGlynn S.E."/>
            <person name="Nealson K.H."/>
            <person name="Kurokawa K."/>
            <person name="Hongoh Y."/>
        </authorList>
    </citation>
    <scope>NUCLEOTIDE SEQUENCE [LARGE SCALE GENOMIC DNA]</scope>
    <source>
        <strain evidence="2 4">S25</strain>
        <strain evidence="3 5">S43</strain>
    </source>
</reference>
<dbReference type="PANTHER" id="PTHR43755">
    <property type="match status" value="1"/>
</dbReference>
<organism evidence="2 4">
    <name type="scientific">Candidatus Hakubella thermalkaliphila</name>
    <dbReference type="NCBI Taxonomy" id="2754717"/>
    <lineage>
        <taxon>Bacteria</taxon>
        <taxon>Bacillati</taxon>
        <taxon>Actinomycetota</taxon>
        <taxon>Actinomycetota incertae sedis</taxon>
        <taxon>Candidatus Hakubellales</taxon>
        <taxon>Candidatus Hakubellaceae</taxon>
        <taxon>Candidatus Hakubella</taxon>
    </lineage>
</organism>
<comment type="caution">
    <text evidence="2">The sequence shown here is derived from an EMBL/GenBank/DDBJ whole genome shotgun (WGS) entry which is preliminary data.</text>
</comment>
<dbReference type="RefSeq" id="WP_176230104.1">
    <property type="nucleotide sequence ID" value="NZ_BLSB01000129.1"/>
</dbReference>
<proteinExistence type="predicted"/>
<sequence length="184" mass="20630">MEQKTIIILGGGTGGLVASHELKKKTKELARIMVIDKNDMHIYAPSFLWLMLGQRQAHKIQKPLSSLNRKGIEFINDEVVKIEPERKLVRTKNANFHYDYLIIALGAELAPEKVPGLTEAGYDLYELEGVERLREDLKNFAGGKVAIIIASLPFKCLAAPYEAAFLLDEYFQKNRPCAAAHHVA</sequence>
<dbReference type="Proteomes" id="UP000576480">
    <property type="component" value="Unassembled WGS sequence"/>
</dbReference>
<gene>
    <name evidence="2" type="ORF">HKBW3S25_00318</name>
    <name evidence="3" type="ORF">HKBW3S43_01334</name>
</gene>
<dbReference type="AlphaFoldDB" id="A0A6V8NZK9"/>
<dbReference type="InterPro" id="IPR052541">
    <property type="entry name" value="SQRD"/>
</dbReference>
<evidence type="ECO:0000313" key="2">
    <source>
        <dbReference type="EMBL" id="GFP24880.1"/>
    </source>
</evidence>
<evidence type="ECO:0000313" key="4">
    <source>
        <dbReference type="Proteomes" id="UP000543224"/>
    </source>
</evidence>
<evidence type="ECO:0000313" key="3">
    <source>
        <dbReference type="EMBL" id="GFP35543.1"/>
    </source>
</evidence>
<dbReference type="GO" id="GO:0016491">
    <property type="term" value="F:oxidoreductase activity"/>
    <property type="evidence" value="ECO:0007669"/>
    <property type="project" value="InterPro"/>
</dbReference>
<dbReference type="PANTHER" id="PTHR43755:SF1">
    <property type="entry name" value="FAD-DEPENDENT PYRIDINE NUCLEOTIDE-DISULPHIDE OXIDOREDUCTASE"/>
    <property type="match status" value="1"/>
</dbReference>
<evidence type="ECO:0000313" key="5">
    <source>
        <dbReference type="Proteomes" id="UP000576480"/>
    </source>
</evidence>
<dbReference type="Proteomes" id="UP000543224">
    <property type="component" value="Unassembled WGS sequence"/>
</dbReference>
<dbReference type="Gene3D" id="3.50.50.100">
    <property type="match status" value="1"/>
</dbReference>
<dbReference type="InterPro" id="IPR023753">
    <property type="entry name" value="FAD/NAD-binding_dom"/>
</dbReference>
<name>A0A6V8NZK9_9ACTN</name>
<dbReference type="InterPro" id="IPR036188">
    <property type="entry name" value="FAD/NAD-bd_sf"/>
</dbReference>
<dbReference type="SUPFAM" id="SSF51905">
    <property type="entry name" value="FAD/NAD(P)-binding domain"/>
    <property type="match status" value="1"/>
</dbReference>
<protein>
    <submittedName>
        <fullName evidence="2">Sulfide:quinone oxidoreductase</fullName>
    </submittedName>
</protein>
<accession>A0A6V8NZK9</accession>
<evidence type="ECO:0000259" key="1">
    <source>
        <dbReference type="Pfam" id="PF07992"/>
    </source>
</evidence>
<dbReference type="EMBL" id="BLSB01000129">
    <property type="protein sequence ID" value="GFP35543.1"/>
    <property type="molecule type" value="Genomic_DNA"/>
</dbReference>
<feature type="domain" description="FAD/NAD(P)-binding" evidence="1">
    <location>
        <begin position="5"/>
        <end position="148"/>
    </location>
</feature>
<dbReference type="EMBL" id="BLRX01000021">
    <property type="protein sequence ID" value="GFP24880.1"/>
    <property type="molecule type" value="Genomic_DNA"/>
</dbReference>
<dbReference type="Pfam" id="PF07992">
    <property type="entry name" value="Pyr_redox_2"/>
    <property type="match status" value="1"/>
</dbReference>